<dbReference type="AlphaFoldDB" id="A0A0A9FZC0"/>
<dbReference type="EMBL" id="GBRH01182270">
    <property type="protein sequence ID" value="JAE15626.1"/>
    <property type="molecule type" value="Transcribed_RNA"/>
</dbReference>
<reference evidence="1" key="1">
    <citation type="submission" date="2014-09" db="EMBL/GenBank/DDBJ databases">
        <authorList>
            <person name="Magalhaes I.L.F."/>
            <person name="Oliveira U."/>
            <person name="Santos F.R."/>
            <person name="Vidigal T.H.D.A."/>
            <person name="Brescovit A.D."/>
            <person name="Santos A.J."/>
        </authorList>
    </citation>
    <scope>NUCLEOTIDE SEQUENCE</scope>
    <source>
        <tissue evidence="1">Shoot tissue taken approximately 20 cm above the soil surface</tissue>
    </source>
</reference>
<accession>A0A0A9FZC0</accession>
<evidence type="ECO:0000313" key="1">
    <source>
        <dbReference type="EMBL" id="JAE15626.1"/>
    </source>
</evidence>
<name>A0A0A9FZC0_ARUDO</name>
<protein>
    <submittedName>
        <fullName evidence="1">Uncharacterized protein</fullName>
    </submittedName>
</protein>
<organism evidence="1">
    <name type="scientific">Arundo donax</name>
    <name type="common">Giant reed</name>
    <name type="synonym">Donax arundinaceus</name>
    <dbReference type="NCBI Taxonomy" id="35708"/>
    <lineage>
        <taxon>Eukaryota</taxon>
        <taxon>Viridiplantae</taxon>
        <taxon>Streptophyta</taxon>
        <taxon>Embryophyta</taxon>
        <taxon>Tracheophyta</taxon>
        <taxon>Spermatophyta</taxon>
        <taxon>Magnoliopsida</taxon>
        <taxon>Liliopsida</taxon>
        <taxon>Poales</taxon>
        <taxon>Poaceae</taxon>
        <taxon>PACMAD clade</taxon>
        <taxon>Arundinoideae</taxon>
        <taxon>Arundineae</taxon>
        <taxon>Arundo</taxon>
    </lineage>
</organism>
<sequence length="34" mass="3702">MVGSVTGTTNHSKQRCAVYLGLNCKVILKNICFC</sequence>
<proteinExistence type="predicted"/>
<reference evidence="1" key="2">
    <citation type="journal article" date="2015" name="Data Brief">
        <title>Shoot transcriptome of the giant reed, Arundo donax.</title>
        <authorList>
            <person name="Barrero R.A."/>
            <person name="Guerrero F.D."/>
            <person name="Moolhuijzen P."/>
            <person name="Goolsby J.A."/>
            <person name="Tidwell J."/>
            <person name="Bellgard S.E."/>
            <person name="Bellgard M.I."/>
        </authorList>
    </citation>
    <scope>NUCLEOTIDE SEQUENCE</scope>
    <source>
        <tissue evidence="1">Shoot tissue taken approximately 20 cm above the soil surface</tissue>
    </source>
</reference>